<dbReference type="Proteomes" id="UP001151081">
    <property type="component" value="Unassembled WGS sequence"/>
</dbReference>
<comment type="caution">
    <text evidence="2">The sequence shown here is derived from an EMBL/GenBank/DDBJ whole genome shotgun (WGS) entry which is preliminary data.</text>
</comment>
<gene>
    <name evidence="2" type="ORF">KEG57_11140</name>
</gene>
<dbReference type="AlphaFoldDB" id="A0A9X3X437"/>
<feature type="compositionally biased region" description="Basic and acidic residues" evidence="1">
    <location>
        <begin position="50"/>
        <end position="60"/>
    </location>
</feature>
<keyword evidence="3" id="KW-1185">Reference proteome</keyword>
<proteinExistence type="predicted"/>
<organism evidence="2 3">
    <name type="scientific">Polyangium jinanense</name>
    <dbReference type="NCBI Taxonomy" id="2829994"/>
    <lineage>
        <taxon>Bacteria</taxon>
        <taxon>Pseudomonadati</taxon>
        <taxon>Myxococcota</taxon>
        <taxon>Polyangia</taxon>
        <taxon>Polyangiales</taxon>
        <taxon>Polyangiaceae</taxon>
        <taxon>Polyangium</taxon>
    </lineage>
</organism>
<evidence type="ECO:0000313" key="2">
    <source>
        <dbReference type="EMBL" id="MDC3981056.1"/>
    </source>
</evidence>
<feature type="compositionally biased region" description="Low complexity" evidence="1">
    <location>
        <begin position="61"/>
        <end position="70"/>
    </location>
</feature>
<evidence type="ECO:0000313" key="3">
    <source>
        <dbReference type="Proteomes" id="UP001151081"/>
    </source>
</evidence>
<sequence>MQRKEHRPNDLPFWGADRDLMDRPGVPRETSPRPMGNAHWIQPEQQPLDEAARTRPEMETTRTTPVFSTALPPRGLSGRLRLIAYAIPDHRVSHWMLRIAADRVDVVQDLFRRTRT</sequence>
<feature type="region of interest" description="Disordered" evidence="1">
    <location>
        <begin position="1"/>
        <end position="70"/>
    </location>
</feature>
<protein>
    <submittedName>
        <fullName evidence="2">Uncharacterized protein</fullName>
    </submittedName>
</protein>
<dbReference type="RefSeq" id="WP_272419718.1">
    <property type="nucleotide sequence ID" value="NZ_JAGTJJ010000003.1"/>
</dbReference>
<dbReference type="EMBL" id="JAGTJJ010000003">
    <property type="protein sequence ID" value="MDC3981056.1"/>
    <property type="molecule type" value="Genomic_DNA"/>
</dbReference>
<accession>A0A9X3X437</accession>
<reference evidence="2 3" key="1">
    <citation type="submission" date="2021-04" db="EMBL/GenBank/DDBJ databases">
        <title>Genome analysis of Polyangium sp.</title>
        <authorList>
            <person name="Li Y."/>
            <person name="Wang J."/>
        </authorList>
    </citation>
    <scope>NUCLEOTIDE SEQUENCE [LARGE SCALE GENOMIC DNA]</scope>
    <source>
        <strain evidence="2 3">SDU14</strain>
    </source>
</reference>
<evidence type="ECO:0000256" key="1">
    <source>
        <dbReference type="SAM" id="MobiDB-lite"/>
    </source>
</evidence>
<feature type="compositionally biased region" description="Basic and acidic residues" evidence="1">
    <location>
        <begin position="16"/>
        <end position="26"/>
    </location>
</feature>
<name>A0A9X3X437_9BACT</name>